<organism evidence="3 4">
    <name type="scientific">Amniculicola lignicola CBS 123094</name>
    <dbReference type="NCBI Taxonomy" id="1392246"/>
    <lineage>
        <taxon>Eukaryota</taxon>
        <taxon>Fungi</taxon>
        <taxon>Dikarya</taxon>
        <taxon>Ascomycota</taxon>
        <taxon>Pezizomycotina</taxon>
        <taxon>Dothideomycetes</taxon>
        <taxon>Pleosporomycetidae</taxon>
        <taxon>Pleosporales</taxon>
        <taxon>Amniculicolaceae</taxon>
        <taxon>Amniculicola</taxon>
    </lineage>
</organism>
<dbReference type="Proteomes" id="UP000799779">
    <property type="component" value="Unassembled WGS sequence"/>
</dbReference>
<dbReference type="PANTHER" id="PTHR10039">
    <property type="entry name" value="AMELOGENIN"/>
    <property type="match status" value="1"/>
</dbReference>
<dbReference type="InterPro" id="IPR027417">
    <property type="entry name" value="P-loop_NTPase"/>
</dbReference>
<evidence type="ECO:0000259" key="2">
    <source>
        <dbReference type="Pfam" id="PF24883"/>
    </source>
</evidence>
<dbReference type="Pfam" id="PF24883">
    <property type="entry name" value="NPHP3_N"/>
    <property type="match status" value="1"/>
</dbReference>
<dbReference type="InterPro" id="IPR056884">
    <property type="entry name" value="NPHP3-like_N"/>
</dbReference>
<gene>
    <name evidence="3" type="ORF">P154DRAFT_549673</name>
</gene>
<keyword evidence="1" id="KW-0677">Repeat</keyword>
<proteinExistence type="predicted"/>
<dbReference type="PANTHER" id="PTHR10039:SF15">
    <property type="entry name" value="NACHT DOMAIN-CONTAINING PROTEIN"/>
    <property type="match status" value="1"/>
</dbReference>
<evidence type="ECO:0000256" key="1">
    <source>
        <dbReference type="ARBA" id="ARBA00022737"/>
    </source>
</evidence>
<name>A0A6A5VUR5_9PLEO</name>
<dbReference type="OrthoDB" id="195446at2759"/>
<feature type="domain" description="Nephrocystin 3-like N-terminal" evidence="2">
    <location>
        <begin position="176"/>
        <end position="329"/>
    </location>
</feature>
<evidence type="ECO:0000313" key="4">
    <source>
        <dbReference type="Proteomes" id="UP000799779"/>
    </source>
</evidence>
<sequence>MDPLRISGSIIAVLSLSAKVLKYLNCVKDAPKDRAQCAIVASNLSNLLWNLRYRLEEGDPAKPWYIAIRALAIENGPLDQFKEALETLQTRMTDGGRLKKAQEALVWRFKKDEIREILERMEHLKKLIEIALQMNHFLTPVRTFLRDVEERRHLDWISPTDYPAQQSDNIRRRQQGTSEWILKADETVQWFKQVNRTLFCTGIPGAGKTIVATIVIDHLLQLIEHSGSGVAYDDASMLATNLKQLMPMQSRWATTDLATIRKMEGAHQLPGSLLKEILGDLRKVMAEFPTVYIIVDALDECRDACLQTFLAQLGKLRKKHDIRFMATSREIPGIVDAFKGALQLEIMTKGEDVRLFVAGQTDQLPRCIQRDPVLQNMVQEAISKAVGGMYDSHK</sequence>
<dbReference type="SUPFAM" id="SSF52540">
    <property type="entry name" value="P-loop containing nucleoside triphosphate hydrolases"/>
    <property type="match status" value="1"/>
</dbReference>
<dbReference type="Gene3D" id="3.40.50.300">
    <property type="entry name" value="P-loop containing nucleotide triphosphate hydrolases"/>
    <property type="match status" value="1"/>
</dbReference>
<dbReference type="AlphaFoldDB" id="A0A6A5VUR5"/>
<dbReference type="EMBL" id="ML977716">
    <property type="protein sequence ID" value="KAF1993263.1"/>
    <property type="molecule type" value="Genomic_DNA"/>
</dbReference>
<reference evidence="3" key="1">
    <citation type="journal article" date="2020" name="Stud. Mycol.">
        <title>101 Dothideomycetes genomes: a test case for predicting lifestyles and emergence of pathogens.</title>
        <authorList>
            <person name="Haridas S."/>
            <person name="Albert R."/>
            <person name="Binder M."/>
            <person name="Bloem J."/>
            <person name="Labutti K."/>
            <person name="Salamov A."/>
            <person name="Andreopoulos B."/>
            <person name="Baker S."/>
            <person name="Barry K."/>
            <person name="Bills G."/>
            <person name="Bluhm B."/>
            <person name="Cannon C."/>
            <person name="Castanera R."/>
            <person name="Culley D."/>
            <person name="Daum C."/>
            <person name="Ezra D."/>
            <person name="Gonzalez J."/>
            <person name="Henrissat B."/>
            <person name="Kuo A."/>
            <person name="Liang C."/>
            <person name="Lipzen A."/>
            <person name="Lutzoni F."/>
            <person name="Magnuson J."/>
            <person name="Mondo S."/>
            <person name="Nolan M."/>
            <person name="Ohm R."/>
            <person name="Pangilinan J."/>
            <person name="Park H.-J."/>
            <person name="Ramirez L."/>
            <person name="Alfaro M."/>
            <person name="Sun H."/>
            <person name="Tritt A."/>
            <person name="Yoshinaga Y."/>
            <person name="Zwiers L.-H."/>
            <person name="Turgeon B."/>
            <person name="Goodwin S."/>
            <person name="Spatafora J."/>
            <person name="Crous P."/>
            <person name="Grigoriev I."/>
        </authorList>
    </citation>
    <scope>NUCLEOTIDE SEQUENCE</scope>
    <source>
        <strain evidence="3">CBS 123094</strain>
    </source>
</reference>
<evidence type="ECO:0000313" key="3">
    <source>
        <dbReference type="EMBL" id="KAF1993263.1"/>
    </source>
</evidence>
<protein>
    <recommendedName>
        <fullName evidence="2">Nephrocystin 3-like N-terminal domain-containing protein</fullName>
    </recommendedName>
</protein>
<accession>A0A6A5VUR5</accession>
<keyword evidence="4" id="KW-1185">Reference proteome</keyword>